<dbReference type="SUPFAM" id="SSF49562">
    <property type="entry name" value="C2 domain (Calcium/lipid-binding domain, CaLB)"/>
    <property type="match status" value="1"/>
</dbReference>
<dbReference type="PANTHER" id="PTHR31425:SF32">
    <property type="entry name" value="MULTIPLE C2 DOMAIN AND TRANSMEMBRANE REGION PROTEIN 9"/>
    <property type="match status" value="1"/>
</dbReference>
<keyword evidence="3" id="KW-1185">Reference proteome</keyword>
<organism evidence="2 3">
    <name type="scientific">Hibiscus syriacus</name>
    <name type="common">Rose of Sharon</name>
    <dbReference type="NCBI Taxonomy" id="106335"/>
    <lineage>
        <taxon>Eukaryota</taxon>
        <taxon>Viridiplantae</taxon>
        <taxon>Streptophyta</taxon>
        <taxon>Embryophyta</taxon>
        <taxon>Tracheophyta</taxon>
        <taxon>Spermatophyta</taxon>
        <taxon>Magnoliopsida</taxon>
        <taxon>eudicotyledons</taxon>
        <taxon>Gunneridae</taxon>
        <taxon>Pentapetalae</taxon>
        <taxon>rosids</taxon>
        <taxon>malvids</taxon>
        <taxon>Malvales</taxon>
        <taxon>Malvaceae</taxon>
        <taxon>Malvoideae</taxon>
        <taxon>Hibiscus</taxon>
    </lineage>
</organism>
<protein>
    <recommendedName>
        <fullName evidence="1">C2 domain-containing protein</fullName>
    </recommendedName>
</protein>
<dbReference type="Pfam" id="PF00168">
    <property type="entry name" value="C2"/>
    <property type="match status" value="1"/>
</dbReference>
<dbReference type="AlphaFoldDB" id="A0A6A2ZEB5"/>
<sequence>MLAVWYDTQADEAFPDAWHSDAIAPGDSTSVSPTYIRSKVYHSPRLWYVSVKVIEAQDLVPADKNMFPDAYVKVQIGNQILKTKPVQNQNMNPIWNEEFMLVAAEPFEDHLIFSVEDCVGPNKYDAIGKVVISLNFVHRRAVDRTIRSRWYNLEKSFSDAMVGNRAKKDKDKFHLMRRKSMLIIQEKPFYCNLDLEMKMGIEVEGGV</sequence>
<dbReference type="InterPro" id="IPR000008">
    <property type="entry name" value="C2_dom"/>
</dbReference>
<evidence type="ECO:0000313" key="2">
    <source>
        <dbReference type="EMBL" id="KAE8690198.1"/>
    </source>
</evidence>
<dbReference type="InterPro" id="IPR035892">
    <property type="entry name" value="C2_domain_sf"/>
</dbReference>
<dbReference type="Gene3D" id="2.60.40.150">
    <property type="entry name" value="C2 domain"/>
    <property type="match status" value="1"/>
</dbReference>
<accession>A0A6A2ZEB5</accession>
<dbReference type="FunFam" id="2.60.40.150:FF:000119">
    <property type="entry name" value="C2 domain-containing protein"/>
    <property type="match status" value="1"/>
</dbReference>
<dbReference type="PANTHER" id="PTHR31425">
    <property type="entry name" value="PHOSPHORIBOSYLANTHRANILATE TRANSFERASE ISOFORM 1"/>
    <property type="match status" value="1"/>
</dbReference>
<dbReference type="EMBL" id="VEPZ02001159">
    <property type="protein sequence ID" value="KAE8690198.1"/>
    <property type="molecule type" value="Genomic_DNA"/>
</dbReference>
<evidence type="ECO:0000313" key="3">
    <source>
        <dbReference type="Proteomes" id="UP000436088"/>
    </source>
</evidence>
<reference evidence="2" key="1">
    <citation type="submission" date="2019-09" db="EMBL/GenBank/DDBJ databases">
        <title>Draft genome information of white flower Hibiscus syriacus.</title>
        <authorList>
            <person name="Kim Y.-M."/>
        </authorList>
    </citation>
    <scope>NUCLEOTIDE SEQUENCE [LARGE SCALE GENOMIC DNA]</scope>
    <source>
        <strain evidence="2">YM2019G1</strain>
    </source>
</reference>
<proteinExistence type="predicted"/>
<evidence type="ECO:0000259" key="1">
    <source>
        <dbReference type="PROSITE" id="PS50004"/>
    </source>
</evidence>
<name>A0A6A2ZEB5_HIBSY</name>
<dbReference type="SMART" id="SM00239">
    <property type="entry name" value="C2"/>
    <property type="match status" value="1"/>
</dbReference>
<comment type="caution">
    <text evidence="2">The sequence shown here is derived from an EMBL/GenBank/DDBJ whole genome shotgun (WGS) entry which is preliminary data.</text>
</comment>
<dbReference type="InterPro" id="IPR047259">
    <property type="entry name" value="QUIRKY-like"/>
</dbReference>
<gene>
    <name evidence="2" type="ORF">F3Y22_tig00110911pilonHSYRG00106</name>
</gene>
<feature type="domain" description="C2" evidence="1">
    <location>
        <begin position="25"/>
        <end position="151"/>
    </location>
</feature>
<dbReference type="PROSITE" id="PS50004">
    <property type="entry name" value="C2"/>
    <property type="match status" value="1"/>
</dbReference>
<dbReference type="Proteomes" id="UP000436088">
    <property type="component" value="Unassembled WGS sequence"/>
</dbReference>